<evidence type="ECO:0000313" key="3">
    <source>
        <dbReference type="Proteomes" id="UP000829194"/>
    </source>
</evidence>
<dbReference type="Proteomes" id="UP000829194">
    <property type="component" value="Chromosome"/>
</dbReference>
<accession>A0ABY3XJY7</accession>
<sequence length="144" mass="15569">MSINSKARRDAKKRKLAKARNTPLPIAGTRIEPHAELRDAQGRLLGGIVRREGEWTLGLGGRIVGGSDSAARVLALLERAATMHRNEGREVSLGCSSALRIAAQSEVAERGLSFEQFQLELEKELAIDPVPALNVVQGGSEVRH</sequence>
<feature type="compositionally biased region" description="Basic residues" evidence="1">
    <location>
        <begin position="9"/>
        <end position="18"/>
    </location>
</feature>
<feature type="region of interest" description="Disordered" evidence="1">
    <location>
        <begin position="1"/>
        <end position="22"/>
    </location>
</feature>
<reference evidence="2 3" key="1">
    <citation type="submission" date="2022-03" db="EMBL/GenBank/DDBJ databases">
        <title>Complete genome sequence of Lysobacter capsici VKM B-2533 and Lysobacter gummosus 10.1.1, promising sources of lytic agents.</title>
        <authorList>
            <person name="Tarlachkov S.V."/>
            <person name="Kudryakova I.V."/>
            <person name="Afoshin A.S."/>
            <person name="Leontyevskaya E.A."/>
            <person name="Leontyevskaya N.V."/>
        </authorList>
    </citation>
    <scope>NUCLEOTIDE SEQUENCE [LARGE SCALE GENOMIC DNA]</scope>
    <source>
        <strain evidence="2 3">10.1.1</strain>
    </source>
</reference>
<dbReference type="RefSeq" id="WP_057943027.1">
    <property type="nucleotide sequence ID" value="NZ_CP011131.1"/>
</dbReference>
<protein>
    <submittedName>
        <fullName evidence="2">Uncharacterized protein</fullName>
    </submittedName>
</protein>
<dbReference type="EMBL" id="CP093547">
    <property type="protein sequence ID" value="UNP31945.1"/>
    <property type="molecule type" value="Genomic_DNA"/>
</dbReference>
<organism evidence="2 3">
    <name type="scientific">Lysobacter gummosus</name>
    <dbReference type="NCBI Taxonomy" id="262324"/>
    <lineage>
        <taxon>Bacteria</taxon>
        <taxon>Pseudomonadati</taxon>
        <taxon>Pseudomonadota</taxon>
        <taxon>Gammaproteobacteria</taxon>
        <taxon>Lysobacterales</taxon>
        <taxon>Lysobacteraceae</taxon>
        <taxon>Lysobacter</taxon>
    </lineage>
</organism>
<proteinExistence type="predicted"/>
<gene>
    <name evidence="2" type="ORF">MOV92_12105</name>
</gene>
<name>A0ABY3XJY7_9GAMM</name>
<evidence type="ECO:0000256" key="1">
    <source>
        <dbReference type="SAM" id="MobiDB-lite"/>
    </source>
</evidence>
<keyword evidence="3" id="KW-1185">Reference proteome</keyword>
<evidence type="ECO:0000313" key="2">
    <source>
        <dbReference type="EMBL" id="UNP31945.1"/>
    </source>
</evidence>